<dbReference type="AlphaFoldDB" id="A0AAU7AWS6"/>
<reference evidence="2" key="1">
    <citation type="submission" date="2022-12" db="EMBL/GenBank/DDBJ databases">
        <title>Paraconexibacter alkalitolerans sp. nov. and Baekduia alba sp. nov., isolated from soil and emended description of the genera Paraconexibacter (Chun et al., 2020) and Baekduia (An et al., 2020).</title>
        <authorList>
            <person name="Vieira S."/>
            <person name="Huber K.J."/>
            <person name="Geppert A."/>
            <person name="Wolf J."/>
            <person name="Neumann-Schaal M."/>
            <person name="Muesken M."/>
            <person name="Overmann J."/>
        </authorList>
    </citation>
    <scope>NUCLEOTIDE SEQUENCE</scope>
    <source>
        <strain evidence="2">AEG42_29</strain>
    </source>
</reference>
<proteinExistence type="predicted"/>
<evidence type="ECO:0000313" key="2">
    <source>
        <dbReference type="EMBL" id="XAY06088.1"/>
    </source>
</evidence>
<dbReference type="KEGG" id="parq:DSM112329_02950"/>
<feature type="signal peptide" evidence="1">
    <location>
        <begin position="1"/>
        <end position="30"/>
    </location>
</feature>
<sequence>MPRLLLRRAAGLLGALAPLACIVAAPALGAAPPTLRASTLGPVSGAVLADGERWAAWQPDASTTRILDGRTGTLTDVAVPDACLARAGAPFDAGAGRGLTAIGGGQLAWTCGTTGTVTTYPTLLDLRTMTVRLPAGLPTLLPSPASFYLPPCPGAWTGLGTRWVRASCPGEKSEYPLDLDARRGIVAQTAPILGRRTVDSLDTISRTRTLCAPVLASRRQTQSGVRGFTQRSPQEASGWVIGTTPRRGPLVVQRCGTRRVLTLSACRPSCSVGTLTGGWIAWSTSGPSGVTRARQVGTRALGRTLVLRPTASAAPVAAGRVVLTDAGPFTRRVVRVWRLPGAPRLPEVPAS</sequence>
<evidence type="ECO:0000256" key="1">
    <source>
        <dbReference type="SAM" id="SignalP"/>
    </source>
</evidence>
<organism evidence="2">
    <name type="scientific">Paraconexibacter sp. AEG42_29</name>
    <dbReference type="NCBI Taxonomy" id="2997339"/>
    <lineage>
        <taxon>Bacteria</taxon>
        <taxon>Bacillati</taxon>
        <taxon>Actinomycetota</taxon>
        <taxon>Thermoleophilia</taxon>
        <taxon>Solirubrobacterales</taxon>
        <taxon>Paraconexibacteraceae</taxon>
        <taxon>Paraconexibacter</taxon>
    </lineage>
</organism>
<accession>A0AAU7AWS6</accession>
<dbReference type="EMBL" id="CP114014">
    <property type="protein sequence ID" value="XAY06088.1"/>
    <property type="molecule type" value="Genomic_DNA"/>
</dbReference>
<dbReference type="RefSeq" id="WP_354697326.1">
    <property type="nucleotide sequence ID" value="NZ_CP114014.1"/>
</dbReference>
<gene>
    <name evidence="2" type="ORF">DSM112329_02950</name>
</gene>
<name>A0AAU7AWS6_9ACTN</name>
<feature type="chain" id="PRO_5043862494" evidence="1">
    <location>
        <begin position="31"/>
        <end position="351"/>
    </location>
</feature>
<protein>
    <submittedName>
        <fullName evidence="2">Uncharacterized protein</fullName>
    </submittedName>
</protein>
<keyword evidence="1" id="KW-0732">Signal</keyword>